<evidence type="ECO:0000313" key="2">
    <source>
        <dbReference type="EMBL" id="KAH9315724.1"/>
    </source>
</evidence>
<dbReference type="Proteomes" id="UP000824469">
    <property type="component" value="Unassembled WGS sequence"/>
</dbReference>
<protein>
    <submittedName>
        <fullName evidence="2">Uncharacterized protein</fullName>
    </submittedName>
</protein>
<dbReference type="EMBL" id="JAHRHJ020000005">
    <property type="protein sequence ID" value="KAH9315724.1"/>
    <property type="molecule type" value="Genomic_DNA"/>
</dbReference>
<sequence length="82" mass="9723">MERKRLEREVRNNRLNERKEKLTKNQHLEQDNVPTSSGDQLMVVVERDKVSEIHEIIPALSRDKKSVVTLWIEITTRKCLVD</sequence>
<comment type="caution">
    <text evidence="2">The sequence shown here is derived from an EMBL/GenBank/DDBJ whole genome shotgun (WGS) entry which is preliminary data.</text>
</comment>
<accession>A0AA38L8G8</accession>
<feature type="compositionally biased region" description="Basic and acidic residues" evidence="1">
    <location>
        <begin position="1"/>
        <end position="30"/>
    </location>
</feature>
<feature type="non-terminal residue" evidence="2">
    <location>
        <position position="82"/>
    </location>
</feature>
<reference evidence="2 3" key="1">
    <citation type="journal article" date="2021" name="Nat. Plants">
        <title>The Taxus genome provides insights into paclitaxel biosynthesis.</title>
        <authorList>
            <person name="Xiong X."/>
            <person name="Gou J."/>
            <person name="Liao Q."/>
            <person name="Li Y."/>
            <person name="Zhou Q."/>
            <person name="Bi G."/>
            <person name="Li C."/>
            <person name="Du R."/>
            <person name="Wang X."/>
            <person name="Sun T."/>
            <person name="Guo L."/>
            <person name="Liang H."/>
            <person name="Lu P."/>
            <person name="Wu Y."/>
            <person name="Zhang Z."/>
            <person name="Ro D.K."/>
            <person name="Shang Y."/>
            <person name="Huang S."/>
            <person name="Yan J."/>
        </authorList>
    </citation>
    <scope>NUCLEOTIDE SEQUENCE [LARGE SCALE GENOMIC DNA]</scope>
    <source>
        <strain evidence="2">Ta-2019</strain>
    </source>
</reference>
<dbReference type="AlphaFoldDB" id="A0AA38L8G8"/>
<gene>
    <name evidence="2" type="ORF">KI387_024351</name>
</gene>
<evidence type="ECO:0000313" key="3">
    <source>
        <dbReference type="Proteomes" id="UP000824469"/>
    </source>
</evidence>
<feature type="region of interest" description="Disordered" evidence="1">
    <location>
        <begin position="1"/>
        <end position="39"/>
    </location>
</feature>
<evidence type="ECO:0000256" key="1">
    <source>
        <dbReference type="SAM" id="MobiDB-lite"/>
    </source>
</evidence>
<proteinExistence type="predicted"/>
<organism evidence="2 3">
    <name type="scientific">Taxus chinensis</name>
    <name type="common">Chinese yew</name>
    <name type="synonym">Taxus wallichiana var. chinensis</name>
    <dbReference type="NCBI Taxonomy" id="29808"/>
    <lineage>
        <taxon>Eukaryota</taxon>
        <taxon>Viridiplantae</taxon>
        <taxon>Streptophyta</taxon>
        <taxon>Embryophyta</taxon>
        <taxon>Tracheophyta</taxon>
        <taxon>Spermatophyta</taxon>
        <taxon>Pinopsida</taxon>
        <taxon>Pinidae</taxon>
        <taxon>Conifers II</taxon>
        <taxon>Cupressales</taxon>
        <taxon>Taxaceae</taxon>
        <taxon>Taxus</taxon>
    </lineage>
</organism>
<keyword evidence="3" id="KW-1185">Reference proteome</keyword>
<name>A0AA38L8G8_TAXCH</name>